<comment type="caution">
    <text evidence="7">The sequence shown here is derived from an EMBL/GenBank/DDBJ whole genome shotgun (WGS) entry which is preliminary data.</text>
</comment>
<evidence type="ECO:0000259" key="6">
    <source>
        <dbReference type="PROSITE" id="PS50011"/>
    </source>
</evidence>
<feature type="binding site" evidence="4">
    <location>
        <position position="64"/>
    </location>
    <ligand>
        <name>ATP</name>
        <dbReference type="ChEBI" id="CHEBI:30616"/>
    </ligand>
</feature>
<dbReference type="EMBL" id="SJOL01002847">
    <property type="protein sequence ID" value="TGZ73313.1"/>
    <property type="molecule type" value="Genomic_DNA"/>
</dbReference>
<dbReference type="Proteomes" id="UP000308267">
    <property type="component" value="Unassembled WGS sequence"/>
</dbReference>
<feature type="compositionally biased region" description="Low complexity" evidence="5">
    <location>
        <begin position="444"/>
        <end position="467"/>
    </location>
</feature>
<dbReference type="Gene3D" id="1.10.510.10">
    <property type="entry name" value="Transferase(Phosphotransferase) domain 1"/>
    <property type="match status" value="1"/>
</dbReference>
<dbReference type="PANTHER" id="PTHR11909">
    <property type="entry name" value="CASEIN KINASE-RELATED"/>
    <property type="match status" value="1"/>
</dbReference>
<evidence type="ECO:0000256" key="4">
    <source>
        <dbReference type="PROSITE-ProRule" id="PRU10141"/>
    </source>
</evidence>
<evidence type="ECO:0000313" key="7">
    <source>
        <dbReference type="EMBL" id="TGZ73313.1"/>
    </source>
</evidence>
<dbReference type="AlphaFoldDB" id="A0A4S2M9Y2"/>
<dbReference type="SUPFAM" id="SSF56112">
    <property type="entry name" value="Protein kinase-like (PK-like)"/>
    <property type="match status" value="1"/>
</dbReference>
<dbReference type="GO" id="GO:0004674">
    <property type="term" value="F:protein serine/threonine kinase activity"/>
    <property type="evidence" value="ECO:0007669"/>
    <property type="project" value="UniProtKB-EC"/>
</dbReference>
<dbReference type="InterPro" id="IPR017441">
    <property type="entry name" value="Protein_kinase_ATP_BS"/>
</dbReference>
<reference evidence="7 8" key="1">
    <citation type="journal article" date="2019" name="BMC Genomics">
        <title>New insights from Opisthorchis felineus genome: update on genomics of the epidemiologically important liver flukes.</title>
        <authorList>
            <person name="Ershov N.I."/>
            <person name="Mordvinov V.A."/>
            <person name="Prokhortchouk E.B."/>
            <person name="Pakharukova M.Y."/>
            <person name="Gunbin K.V."/>
            <person name="Ustyantsev K."/>
            <person name="Genaev M.A."/>
            <person name="Blinov A.G."/>
            <person name="Mazur A."/>
            <person name="Boulygina E."/>
            <person name="Tsygankova S."/>
            <person name="Khrameeva E."/>
            <person name="Chekanov N."/>
            <person name="Fan G."/>
            <person name="Xiao A."/>
            <person name="Zhang H."/>
            <person name="Xu X."/>
            <person name="Yang H."/>
            <person name="Solovyev V."/>
            <person name="Lee S.M."/>
            <person name="Liu X."/>
            <person name="Afonnikov D.A."/>
            <person name="Skryabin K.G."/>
        </authorList>
    </citation>
    <scope>NUCLEOTIDE SEQUENCE [LARGE SCALE GENOMIC DNA]</scope>
    <source>
        <strain evidence="7">AK-0245</strain>
        <tissue evidence="7">Whole organism</tissue>
    </source>
</reference>
<dbReference type="OrthoDB" id="2687620at2759"/>
<gene>
    <name evidence="7" type="ORF">CRM22_001586</name>
</gene>
<dbReference type="GO" id="GO:0005524">
    <property type="term" value="F:ATP binding"/>
    <property type="evidence" value="ECO:0007669"/>
    <property type="project" value="UniProtKB-UniRule"/>
</dbReference>
<dbReference type="Pfam" id="PF00069">
    <property type="entry name" value="Pkinase"/>
    <property type="match status" value="1"/>
</dbReference>
<dbReference type="InterPro" id="IPR000719">
    <property type="entry name" value="Prot_kinase_dom"/>
</dbReference>
<feature type="compositionally biased region" description="Polar residues" evidence="5">
    <location>
        <begin position="397"/>
        <end position="418"/>
    </location>
</feature>
<accession>A0A4S2M9Y2</accession>
<evidence type="ECO:0000256" key="1">
    <source>
        <dbReference type="ARBA" id="ARBA00012513"/>
    </source>
</evidence>
<dbReference type="InterPro" id="IPR050235">
    <property type="entry name" value="CK1_Ser-Thr_kinase"/>
</dbReference>
<feature type="compositionally biased region" description="Polar residues" evidence="5">
    <location>
        <begin position="518"/>
        <end position="534"/>
    </location>
</feature>
<evidence type="ECO:0000256" key="3">
    <source>
        <dbReference type="ARBA" id="ARBA00022840"/>
    </source>
</evidence>
<name>A0A4S2M9Y2_OPIFE</name>
<evidence type="ECO:0000313" key="8">
    <source>
        <dbReference type="Proteomes" id="UP000308267"/>
    </source>
</evidence>
<protein>
    <recommendedName>
        <fullName evidence="1">non-specific serine/threonine protein kinase</fullName>
        <ecNumber evidence="1">2.7.11.1</ecNumber>
    </recommendedName>
</protein>
<feature type="region of interest" description="Disordered" evidence="5">
    <location>
        <begin position="342"/>
        <end position="541"/>
    </location>
</feature>
<feature type="compositionally biased region" description="Polar residues" evidence="5">
    <location>
        <begin position="356"/>
        <end position="387"/>
    </location>
</feature>
<dbReference type="PROSITE" id="PS00108">
    <property type="entry name" value="PROTEIN_KINASE_ST"/>
    <property type="match status" value="1"/>
</dbReference>
<dbReference type="PROSITE" id="PS00107">
    <property type="entry name" value="PROTEIN_KINASE_ATP"/>
    <property type="match status" value="1"/>
</dbReference>
<dbReference type="EC" id="2.7.11.1" evidence="1"/>
<dbReference type="SMART" id="SM00220">
    <property type="entry name" value="S_TKc"/>
    <property type="match status" value="1"/>
</dbReference>
<feature type="domain" description="Protein kinase" evidence="6">
    <location>
        <begin position="34"/>
        <end position="343"/>
    </location>
</feature>
<proteinExistence type="predicted"/>
<keyword evidence="2 4" id="KW-0547">Nucleotide-binding</keyword>
<dbReference type="InterPro" id="IPR011009">
    <property type="entry name" value="Kinase-like_dom_sf"/>
</dbReference>
<evidence type="ECO:0000256" key="5">
    <source>
        <dbReference type="SAM" id="MobiDB-lite"/>
    </source>
</evidence>
<sequence length="574" mass="62882">MSARRNRAPKGGAYSLAEPVSHGTVLSDAHKREWLVVSPIGQGGFGCIYSVRLVGERKENFVAKIEPQQNGPLFTEIHFYIRACSQESITKWIVQHGLKFLGIPRYVSSGLFSPPGRTSCRFLIMDRFAGDLESVLKTGKLKTVNVVRAASHVLDALEYLHSRDYAHADIKASNLLYNDSFEQVTLVDFGLVHLFRIGGVHCQQKPDPKFKHNGTLEFCSRDAHTGLPPARRGDLEILLYNLIHWIARCQPRATQSHSAGLPWGHLISDPKLRQNVPDRIKMDVAALKEKSMQNVGELCAHSGLSSYTELSAFAREIDRLAYDETPNYRRLHQHLMAICKQTTSTSGARKVGPTGKRSSTESPSAVPNAQSITDTGVQSSTKKTTPLASKRPRGRPASTSKVCKDSTTTTRLISANSEGKSKPATVRSVRKIATRTATISPIVTSTTPNAAPTSTSSSRRPLAVSPSVPSPNPVSIPTGRMRDLFPDDGDDMKGLQHRTQVGESPRLPKPSGRKVLTPLNTSVDNRSASTPHLSNNRRRSAFCQTSPELLLVAKAEALGRRAAELASRKVFSKH</sequence>
<keyword evidence="3 4" id="KW-0067">ATP-binding</keyword>
<dbReference type="InterPro" id="IPR008271">
    <property type="entry name" value="Ser/Thr_kinase_AS"/>
</dbReference>
<dbReference type="STRING" id="147828.A0A4S2M9Y2"/>
<dbReference type="PROSITE" id="PS50011">
    <property type="entry name" value="PROTEIN_KINASE_DOM"/>
    <property type="match status" value="1"/>
</dbReference>
<organism evidence="7 8">
    <name type="scientific">Opisthorchis felineus</name>
    <dbReference type="NCBI Taxonomy" id="147828"/>
    <lineage>
        <taxon>Eukaryota</taxon>
        <taxon>Metazoa</taxon>
        <taxon>Spiralia</taxon>
        <taxon>Lophotrochozoa</taxon>
        <taxon>Platyhelminthes</taxon>
        <taxon>Trematoda</taxon>
        <taxon>Digenea</taxon>
        <taxon>Opisthorchiida</taxon>
        <taxon>Opisthorchiata</taxon>
        <taxon>Opisthorchiidae</taxon>
        <taxon>Opisthorchis</taxon>
    </lineage>
</organism>
<keyword evidence="8" id="KW-1185">Reference proteome</keyword>
<evidence type="ECO:0000256" key="2">
    <source>
        <dbReference type="ARBA" id="ARBA00022741"/>
    </source>
</evidence>